<dbReference type="SMART" id="SM00028">
    <property type="entry name" value="TPR"/>
    <property type="match status" value="4"/>
</dbReference>
<dbReference type="InterPro" id="IPR001054">
    <property type="entry name" value="A/G_cyclase"/>
</dbReference>
<sequence length="1228" mass="130711">MLPYAPSVLGRWSPENGDPRHLRVAGTLALVDISGFTRLTERLSRRGKVGAEEMSDVLDATFAALLQHAVEEGGDLLKWGGDAVLLLFDGPGHALRAVRATHRMRATLRQVGRIDTSSGVVVLQMSVGVHTGDVDLFLVGDPAHHRELLVAGPAATTTAAAQSAASAGQIGLSATTSALLPDRLLGRPLLDGRLLRGIPAPVPVVAPAPVAAGGGVAPTESLSAPLREHLSDPDGEAEHRGIAVAFVKFSGTDAVLERDGPGALADALDHVVGAVQRACAEHGVTFFESDVDRDGGKIMLTAGAPRSAEHLEERMLLVARHVVEAGGRLAVRIGVNRGHVFSGDFGPSFRRTYSVKGDAINLAARLLGRAEEGSVLATVSVLDHSRTAFATEELEPFAVKGKAGTVRAAVVGPPVGSRSDDDVDGPIVARESELGQLAGALADAREGRGGTLHVVGDAGIGKSRLVGEAAREPGVRALSTRCEAYQSVTAYYPFRKVLREALDLPADRTADLAAALHDRVWAVAPHLIPWGPLLGTVLELELPETPETAELDPRFRPARLEAVLVELLGAALPGPTVLVVEDAQHADAASAALVSRLGEAARERSWLLVVTRRDRPEDDPDDPVLGVGPLAEADAATLARQLLARQVPPGRALTPHVIATVARRSGGNPLFLGALLREAQLAGDGSDLPDSIESLVAGEVDRLAPDDRRALRYATVLGSVVDEEALGLLLAEHGGMGPERLHRLGRFLVRGQSGRLRFRDVLLRDVAYEGLPYRRRRALHQQVGAAIERSTEDPDALAETLSLHFFHAGDQERAWRYSVVAGTRAADQHSHAAASTFWGRAVAAVPRDGSVPPSQHAAVLERLADARFLLGDTVEASAAYAAARRLRADDPVAQALLVAKEVRIDVRRRRFPQAMRRLSEGLHRLEGVAGPEAEAARSLLTRRYAYNRYAQGRIDDALQWAEVAARHAEESADKTALAQAYEMLNGIYAGSGRPEPLPYGRLALQANRELGDLARQGHCLNNLAVEAFTHGRWDEALAQYREAADLFRRTGDAASEGNAAFNLAELLVRQGRHQEAADLLPEVLLVARGLEDHELVALALREQAQTVAAAGDPAGGLDLLARAREMFVDLGLEPELLVTDLVRAELVLRAGDVGAAGSLLDALASASGPEVATSARWHRLAAAVARRRGDLATARERLSRGLELVGDDGLEREGLRGELAEVERLSSR</sequence>
<dbReference type="Proteomes" id="UP001597351">
    <property type="component" value="Unassembled WGS sequence"/>
</dbReference>
<feature type="domain" description="Guanylate cyclase" evidence="3">
    <location>
        <begin position="243"/>
        <end position="367"/>
    </location>
</feature>
<evidence type="ECO:0000256" key="1">
    <source>
        <dbReference type="ARBA" id="ARBA00022741"/>
    </source>
</evidence>
<evidence type="ECO:0000313" key="5">
    <source>
        <dbReference type="Proteomes" id="UP001597351"/>
    </source>
</evidence>
<protein>
    <submittedName>
        <fullName evidence="4">AAA family ATPase</fullName>
    </submittedName>
</protein>
<name>A0ABW4TLQ1_9ACTN</name>
<dbReference type="Pfam" id="PF13191">
    <property type="entry name" value="AAA_16"/>
    <property type="match status" value="1"/>
</dbReference>
<dbReference type="RefSeq" id="WP_343917052.1">
    <property type="nucleotide sequence ID" value="NZ_BAAAJT010000002.1"/>
</dbReference>
<proteinExistence type="predicted"/>
<evidence type="ECO:0000313" key="4">
    <source>
        <dbReference type="EMBL" id="MFD1946677.1"/>
    </source>
</evidence>
<dbReference type="PROSITE" id="PS50125">
    <property type="entry name" value="GUANYLATE_CYCLASE_2"/>
    <property type="match status" value="2"/>
</dbReference>
<keyword evidence="5" id="KW-1185">Reference proteome</keyword>
<dbReference type="PANTHER" id="PTHR16305:SF28">
    <property type="entry name" value="GUANYLATE CYCLASE DOMAIN-CONTAINING PROTEIN"/>
    <property type="match status" value="1"/>
</dbReference>
<organism evidence="4 5">
    <name type="scientific">Nocardioides aestuarii</name>
    <dbReference type="NCBI Taxonomy" id="252231"/>
    <lineage>
        <taxon>Bacteria</taxon>
        <taxon>Bacillati</taxon>
        <taxon>Actinomycetota</taxon>
        <taxon>Actinomycetes</taxon>
        <taxon>Propionibacteriales</taxon>
        <taxon>Nocardioidaceae</taxon>
        <taxon>Nocardioides</taxon>
    </lineage>
</organism>
<comment type="caution">
    <text evidence="4">The sequence shown here is derived from an EMBL/GenBank/DDBJ whole genome shotgun (WGS) entry which is preliminary data.</text>
</comment>
<dbReference type="Pfam" id="PF13424">
    <property type="entry name" value="TPR_12"/>
    <property type="match status" value="1"/>
</dbReference>
<dbReference type="InterPro" id="IPR041664">
    <property type="entry name" value="AAA_16"/>
</dbReference>
<dbReference type="InterPro" id="IPR011990">
    <property type="entry name" value="TPR-like_helical_dom_sf"/>
</dbReference>
<keyword evidence="1" id="KW-0547">Nucleotide-binding</keyword>
<dbReference type="SUPFAM" id="SSF48452">
    <property type="entry name" value="TPR-like"/>
    <property type="match status" value="1"/>
</dbReference>
<dbReference type="InterPro" id="IPR029787">
    <property type="entry name" value="Nucleotide_cyclase"/>
</dbReference>
<gene>
    <name evidence="4" type="ORF">ACFSDE_07735</name>
</gene>
<evidence type="ECO:0000256" key="2">
    <source>
        <dbReference type="ARBA" id="ARBA00022840"/>
    </source>
</evidence>
<keyword evidence="2" id="KW-0067">ATP-binding</keyword>
<dbReference type="SUPFAM" id="SSF55073">
    <property type="entry name" value="Nucleotide cyclase"/>
    <property type="match status" value="2"/>
</dbReference>
<dbReference type="InterPro" id="IPR027417">
    <property type="entry name" value="P-loop_NTPase"/>
</dbReference>
<feature type="domain" description="Guanylate cyclase" evidence="3">
    <location>
        <begin position="27"/>
        <end position="162"/>
    </location>
</feature>
<dbReference type="Gene3D" id="3.30.70.1230">
    <property type="entry name" value="Nucleotide cyclase"/>
    <property type="match status" value="2"/>
</dbReference>
<accession>A0ABW4TLQ1</accession>
<dbReference type="EMBL" id="JBHUGD010000003">
    <property type="protein sequence ID" value="MFD1946677.1"/>
    <property type="molecule type" value="Genomic_DNA"/>
</dbReference>
<reference evidence="5" key="1">
    <citation type="journal article" date="2019" name="Int. J. Syst. Evol. Microbiol.">
        <title>The Global Catalogue of Microorganisms (GCM) 10K type strain sequencing project: providing services to taxonomists for standard genome sequencing and annotation.</title>
        <authorList>
            <consortium name="The Broad Institute Genomics Platform"/>
            <consortium name="The Broad Institute Genome Sequencing Center for Infectious Disease"/>
            <person name="Wu L."/>
            <person name="Ma J."/>
        </authorList>
    </citation>
    <scope>NUCLEOTIDE SEQUENCE [LARGE SCALE GENOMIC DNA]</scope>
    <source>
        <strain evidence="5">CGMCC 1.12477</strain>
    </source>
</reference>
<dbReference type="Pfam" id="PF00211">
    <property type="entry name" value="Guanylate_cyc"/>
    <property type="match status" value="2"/>
</dbReference>
<dbReference type="PANTHER" id="PTHR16305">
    <property type="entry name" value="TESTICULAR SOLUBLE ADENYLYL CYCLASE"/>
    <property type="match status" value="1"/>
</dbReference>
<dbReference type="InterPro" id="IPR019734">
    <property type="entry name" value="TPR_rpt"/>
</dbReference>
<dbReference type="CDD" id="cd07302">
    <property type="entry name" value="CHD"/>
    <property type="match status" value="1"/>
</dbReference>
<dbReference type="SUPFAM" id="SSF52540">
    <property type="entry name" value="P-loop containing nucleoside triphosphate hydrolases"/>
    <property type="match status" value="1"/>
</dbReference>
<dbReference type="Gene3D" id="1.25.40.10">
    <property type="entry name" value="Tetratricopeptide repeat domain"/>
    <property type="match status" value="1"/>
</dbReference>
<evidence type="ECO:0000259" key="3">
    <source>
        <dbReference type="PROSITE" id="PS50125"/>
    </source>
</evidence>